<dbReference type="GeneID" id="13883254"/>
<name>H2AQR5_KAZAF</name>
<proteinExistence type="predicted"/>
<dbReference type="GO" id="GO:0005743">
    <property type="term" value="C:mitochondrial inner membrane"/>
    <property type="evidence" value="ECO:0007669"/>
    <property type="project" value="EnsemblFungi"/>
</dbReference>
<dbReference type="InterPro" id="IPR035979">
    <property type="entry name" value="RBD_domain_sf"/>
</dbReference>
<dbReference type="InParanoid" id="H2AQR5"/>
<sequence length="249" mass="29285">MKSSKKIISNVLEHISSSGRIVGQNSEVSSSFHKSVALSYNSYNPSLNKKDFNSIISENIFSRIDTGSIDFKLIKKRDPKYFQFKDKYYLIFPDFNNLNDYLHSTQNSKINRIRVKFKPILKDSEEFSKVQNIYKKYCRNLSCAYNSRKSYYNSIAEDVPNDFDTSEISKIESKSLLIWNLPNELSPAEIQNFFWFYDIKHCFKLYWDDNHSLSFVAFNNILDCNKFARNFHGALFNNDKNQKLLIDNL</sequence>
<dbReference type="OrthoDB" id="4062764at2759"/>
<dbReference type="HOGENOM" id="CLU_1066355_0_0_1"/>
<protein>
    <recommendedName>
        <fullName evidence="3">RRM domain-containing protein</fullName>
    </recommendedName>
</protein>
<dbReference type="GO" id="GO:0000372">
    <property type="term" value="P:Group I intron splicing"/>
    <property type="evidence" value="ECO:0007669"/>
    <property type="project" value="EnsemblFungi"/>
</dbReference>
<keyword evidence="2" id="KW-1185">Reference proteome</keyword>
<dbReference type="STRING" id="1071382.H2AQR5"/>
<reference evidence="1 2" key="1">
    <citation type="journal article" date="2011" name="Proc. Natl. Acad. Sci. U.S.A.">
        <title>Evolutionary erosion of yeast sex chromosomes by mating-type switching accidents.</title>
        <authorList>
            <person name="Gordon J.L."/>
            <person name="Armisen D."/>
            <person name="Proux-Wera E."/>
            <person name="Oheigeartaigh S.S."/>
            <person name="Byrne K.P."/>
            <person name="Wolfe K.H."/>
        </authorList>
    </citation>
    <scope>NUCLEOTIDE SEQUENCE [LARGE SCALE GENOMIC DNA]</scope>
    <source>
        <strain evidence="2">ATCC 22294 / BCRC 22015 / CBS 2517 / CECT 1963 / NBRC 1671 / NRRL Y-8276</strain>
    </source>
</reference>
<dbReference type="KEGG" id="kaf:KAFR_0B04190"/>
<dbReference type="GO" id="GO:0097157">
    <property type="term" value="F:pre-mRNA intronic binding"/>
    <property type="evidence" value="ECO:0007669"/>
    <property type="project" value="EnsemblFungi"/>
</dbReference>
<evidence type="ECO:0000313" key="2">
    <source>
        <dbReference type="Proteomes" id="UP000005220"/>
    </source>
</evidence>
<dbReference type="GO" id="GO:0070131">
    <property type="term" value="P:positive regulation of mitochondrial translation"/>
    <property type="evidence" value="ECO:0007669"/>
    <property type="project" value="EnsemblFungi"/>
</dbReference>
<dbReference type="RefSeq" id="XP_003955850.1">
    <property type="nucleotide sequence ID" value="XM_003955801.1"/>
</dbReference>
<accession>H2AQR5</accession>
<dbReference type="FunCoup" id="H2AQR5">
    <property type="interactions" value="62"/>
</dbReference>
<gene>
    <name evidence="1" type="primary">KAFR0B04190</name>
    <name evidence="1" type="ORF">KAFR_0B04190</name>
</gene>
<dbReference type="GO" id="GO:0045182">
    <property type="term" value="F:translation regulator activity"/>
    <property type="evidence" value="ECO:0007669"/>
    <property type="project" value="EnsemblFungi"/>
</dbReference>
<evidence type="ECO:0008006" key="3">
    <source>
        <dbReference type="Google" id="ProtNLM"/>
    </source>
</evidence>
<organism evidence="1 2">
    <name type="scientific">Kazachstania africana (strain ATCC 22294 / BCRC 22015 / CBS 2517 / CECT 1963 / NBRC 1671 / NRRL Y-8276)</name>
    <name type="common">Yeast</name>
    <name type="synonym">Kluyveromyces africanus</name>
    <dbReference type="NCBI Taxonomy" id="1071382"/>
    <lineage>
        <taxon>Eukaryota</taxon>
        <taxon>Fungi</taxon>
        <taxon>Dikarya</taxon>
        <taxon>Ascomycota</taxon>
        <taxon>Saccharomycotina</taxon>
        <taxon>Saccharomycetes</taxon>
        <taxon>Saccharomycetales</taxon>
        <taxon>Saccharomycetaceae</taxon>
        <taxon>Kazachstania</taxon>
    </lineage>
</organism>
<dbReference type="Proteomes" id="UP000005220">
    <property type="component" value="Chromosome 2"/>
</dbReference>
<dbReference type="eggNOG" id="ENOG502RR5W">
    <property type="taxonomic scope" value="Eukaryota"/>
</dbReference>
<dbReference type="GO" id="GO:0048027">
    <property type="term" value="F:mRNA 5'-UTR binding"/>
    <property type="evidence" value="ECO:0007669"/>
    <property type="project" value="EnsemblFungi"/>
</dbReference>
<dbReference type="EMBL" id="HE650822">
    <property type="protein sequence ID" value="CCF56715.1"/>
    <property type="molecule type" value="Genomic_DNA"/>
</dbReference>
<dbReference type="GO" id="GO:0090615">
    <property type="term" value="P:mitochondrial mRNA processing"/>
    <property type="evidence" value="ECO:0007669"/>
    <property type="project" value="EnsemblFungi"/>
</dbReference>
<dbReference type="SUPFAM" id="SSF54928">
    <property type="entry name" value="RNA-binding domain, RBD"/>
    <property type="match status" value="1"/>
</dbReference>
<dbReference type="AlphaFoldDB" id="H2AQR5"/>
<dbReference type="GO" id="GO:0005759">
    <property type="term" value="C:mitochondrial matrix"/>
    <property type="evidence" value="ECO:0007669"/>
    <property type="project" value="EnsemblFungi"/>
</dbReference>
<evidence type="ECO:0000313" key="1">
    <source>
        <dbReference type="EMBL" id="CCF56715.1"/>
    </source>
</evidence>